<dbReference type="SUPFAM" id="SSF47240">
    <property type="entry name" value="Ferritin-like"/>
    <property type="match status" value="1"/>
</dbReference>
<sequence>MSNDLFEQLVHDYSKSRNLFIVTASELFYSKYNLRELLPSMLNETEDTGLKELIYETLTNLDIQMLRIKTMMLLLHAEVLEQPKGAFSRLNQHDYLICNGSDENDFHKDWVLINQLLLIEAMEYQAFNILFLVTQKLEDKQLCLLIMQTLRESKQSTKTLQQALRDRLT</sequence>
<accession>A0A7L5E316</accession>
<organism evidence="1 2">
    <name type="scientific">Mucilaginibacter robiniae</name>
    <dbReference type="NCBI Taxonomy" id="2728022"/>
    <lineage>
        <taxon>Bacteria</taxon>
        <taxon>Pseudomonadati</taxon>
        <taxon>Bacteroidota</taxon>
        <taxon>Sphingobacteriia</taxon>
        <taxon>Sphingobacteriales</taxon>
        <taxon>Sphingobacteriaceae</taxon>
        <taxon>Mucilaginibacter</taxon>
    </lineage>
</organism>
<dbReference type="InterPro" id="IPR012347">
    <property type="entry name" value="Ferritin-like"/>
</dbReference>
<reference evidence="1 2" key="1">
    <citation type="submission" date="2020-04" db="EMBL/GenBank/DDBJ databases">
        <title>Genome sequencing of novel species.</title>
        <authorList>
            <person name="Heo J."/>
            <person name="Kim S.-J."/>
            <person name="Kim J.-S."/>
            <person name="Hong S.-B."/>
            <person name="Kwon S.-W."/>
        </authorList>
    </citation>
    <scope>NUCLEOTIDE SEQUENCE [LARGE SCALE GENOMIC DNA]</scope>
    <source>
        <strain evidence="1 2">F39-2</strain>
    </source>
</reference>
<dbReference type="InterPro" id="IPR009078">
    <property type="entry name" value="Ferritin-like_SF"/>
</dbReference>
<name>A0A7L5E316_9SPHI</name>
<keyword evidence="2" id="KW-1185">Reference proteome</keyword>
<protein>
    <submittedName>
        <fullName evidence="1">DUF892 family protein</fullName>
    </submittedName>
</protein>
<dbReference type="EMBL" id="CP051682">
    <property type="protein sequence ID" value="QJD96817.1"/>
    <property type="molecule type" value="Genomic_DNA"/>
</dbReference>
<dbReference type="AlphaFoldDB" id="A0A7L5E316"/>
<dbReference type="Gene3D" id="1.20.1260.10">
    <property type="match status" value="1"/>
</dbReference>
<dbReference type="KEGG" id="mrob:HH214_13535"/>
<dbReference type="InterPro" id="IPR010287">
    <property type="entry name" value="DUF892_YciF-like"/>
</dbReference>
<gene>
    <name evidence="1" type="ORF">HH214_13535</name>
</gene>
<proteinExistence type="predicted"/>
<dbReference type="Pfam" id="PF05974">
    <property type="entry name" value="DUF892"/>
    <property type="match status" value="1"/>
</dbReference>
<evidence type="ECO:0000313" key="2">
    <source>
        <dbReference type="Proteomes" id="UP000503278"/>
    </source>
</evidence>
<dbReference type="RefSeq" id="WP_169608460.1">
    <property type="nucleotide sequence ID" value="NZ_CP051682.1"/>
</dbReference>
<evidence type="ECO:0000313" key="1">
    <source>
        <dbReference type="EMBL" id="QJD96817.1"/>
    </source>
</evidence>
<dbReference type="Proteomes" id="UP000503278">
    <property type="component" value="Chromosome"/>
</dbReference>